<dbReference type="Gene3D" id="3.30.565.10">
    <property type="entry name" value="Histidine kinase-like ATPase, C-terminal domain"/>
    <property type="match status" value="1"/>
</dbReference>
<dbReference type="InterPro" id="IPR002645">
    <property type="entry name" value="STAS_dom"/>
</dbReference>
<dbReference type="InterPro" id="IPR025847">
    <property type="entry name" value="MEDS_domain"/>
</dbReference>
<dbReference type="Gene3D" id="3.30.750.24">
    <property type="entry name" value="STAS domain"/>
    <property type="match status" value="1"/>
</dbReference>
<feature type="region of interest" description="Disordered" evidence="1">
    <location>
        <begin position="565"/>
        <end position="586"/>
    </location>
</feature>
<dbReference type="Pfam" id="PF14417">
    <property type="entry name" value="MEDS"/>
    <property type="match status" value="2"/>
</dbReference>
<proteinExistence type="predicted"/>
<dbReference type="InterPro" id="IPR058548">
    <property type="entry name" value="MlaB-like_STAS"/>
</dbReference>
<evidence type="ECO:0000256" key="1">
    <source>
        <dbReference type="SAM" id="MobiDB-lite"/>
    </source>
</evidence>
<dbReference type="Pfam" id="PF13466">
    <property type="entry name" value="STAS_2"/>
    <property type="match status" value="1"/>
</dbReference>
<feature type="domain" description="STAS" evidence="2">
    <location>
        <begin position="219"/>
        <end position="282"/>
    </location>
</feature>
<dbReference type="PROSITE" id="PS50801">
    <property type="entry name" value="STAS"/>
    <property type="match status" value="1"/>
</dbReference>
<comment type="caution">
    <text evidence="3">The sequence shown here is derived from an EMBL/GenBank/DDBJ whole genome shotgun (WGS) entry which is preliminary data.</text>
</comment>
<dbReference type="Pfam" id="PF13581">
    <property type="entry name" value="HATPase_c_2"/>
    <property type="match status" value="1"/>
</dbReference>
<dbReference type="RefSeq" id="WP_380548590.1">
    <property type="nucleotide sequence ID" value="NZ_JBHEZY010000001.1"/>
</dbReference>
<dbReference type="NCBIfam" id="NF041045">
    <property type="entry name" value="RsbA_anti_sig"/>
    <property type="match status" value="1"/>
</dbReference>
<sequence length="636" mass="69194">MATVQHAVPVGAVRPNDHLCFVFGDERERAAVTAAFVRDGVEQHDKIVYIAEDTGPAPARVRETLTGSGIDVDGLTASGQLLIAPADHVYLVDGVFDLDRAVAMMRALIEQAGAEGYRLLRVTGETGWLTRYAITMPQVIAYEEAVSPLAVDGRVLALCQYEHRAFAAADMDAIDAVHDGRTTENARFEDGELVIRQTRGESPGLGLTGAVADGGHLPLARALKEAVAEGDEDLHVDMSGLDFIDLEGLRLLMTTRQELGDGRAMHLERPAAHVRRVIRMAGWDTADSFRSPHPDFRHQVCVYGSDQEFLEMALPFVEEGFRLGEPVLAATTSANLELLSEALGDRADRLDFAETAYFGRRPPQRVAAFERYWRHTGSAAGTERGARHVRIIAEPVWAGRSRAEAAAWKQMEAQLNALLTDTNIWMVCPYDSRIAGPDVLADALRTHPERIDGTATGVCVDYQEPRRFRAQGPAAPPLEPPPVTASRLRWSTPAPSTAHLRGFVAAHALRFGLDPERGELLVLAVAEVARLLAHAAEDSADAGAPASAVIWSRARTVSVELTQPGLRPSDSALDDPTLGYRLPRPDGPRPGEGLWLARQICESVEVRTDTAGCTVRMELAGARAEDLRQRDRPFPG</sequence>
<dbReference type="InterPro" id="IPR036513">
    <property type="entry name" value="STAS_dom_sf"/>
</dbReference>
<name>A0ABV6WUZ6_9ACTN</name>
<evidence type="ECO:0000259" key="2">
    <source>
        <dbReference type="PROSITE" id="PS50801"/>
    </source>
</evidence>
<dbReference type="CDD" id="cd07043">
    <property type="entry name" value="STAS_anti-anti-sigma_factors"/>
    <property type="match status" value="1"/>
</dbReference>
<gene>
    <name evidence="3" type="ORF">ACEZDB_03665</name>
</gene>
<dbReference type="SUPFAM" id="SSF52091">
    <property type="entry name" value="SpoIIaa-like"/>
    <property type="match status" value="1"/>
</dbReference>
<dbReference type="InterPro" id="IPR047718">
    <property type="entry name" value="RsbA-like_anti_sig"/>
</dbReference>
<dbReference type="Proteomes" id="UP001592530">
    <property type="component" value="Unassembled WGS sequence"/>
</dbReference>
<evidence type="ECO:0000313" key="4">
    <source>
        <dbReference type="Proteomes" id="UP001592530"/>
    </source>
</evidence>
<accession>A0ABV6WUZ6</accession>
<organism evidence="3 4">
    <name type="scientific">Streptacidiphilus alkalitolerans</name>
    <dbReference type="NCBI Taxonomy" id="3342712"/>
    <lineage>
        <taxon>Bacteria</taxon>
        <taxon>Bacillati</taxon>
        <taxon>Actinomycetota</taxon>
        <taxon>Actinomycetes</taxon>
        <taxon>Kitasatosporales</taxon>
        <taxon>Streptomycetaceae</taxon>
        <taxon>Streptacidiphilus</taxon>
    </lineage>
</organism>
<evidence type="ECO:0000313" key="3">
    <source>
        <dbReference type="EMBL" id="MFC1429752.1"/>
    </source>
</evidence>
<reference evidence="3 4" key="1">
    <citation type="submission" date="2024-09" db="EMBL/GenBank/DDBJ databases">
        <authorList>
            <person name="Lee S.D."/>
        </authorList>
    </citation>
    <scope>NUCLEOTIDE SEQUENCE [LARGE SCALE GENOMIC DNA]</scope>
    <source>
        <strain evidence="3 4">N1-3</strain>
    </source>
</reference>
<dbReference type="InterPro" id="IPR003594">
    <property type="entry name" value="HATPase_dom"/>
</dbReference>
<dbReference type="InterPro" id="IPR036890">
    <property type="entry name" value="HATPase_C_sf"/>
</dbReference>
<dbReference type="EMBL" id="JBHEZY010000001">
    <property type="protein sequence ID" value="MFC1429752.1"/>
    <property type="molecule type" value="Genomic_DNA"/>
</dbReference>
<protein>
    <submittedName>
        <fullName evidence="3">Anti-sigma factor RsbA family regulatory protein</fullName>
    </submittedName>
</protein>